<dbReference type="RefSeq" id="WP_210666555.1">
    <property type="nucleotide sequence ID" value="NZ_JAGFBV010000015.1"/>
</dbReference>
<evidence type="ECO:0000313" key="3">
    <source>
        <dbReference type="Proteomes" id="UP000675047"/>
    </source>
</evidence>
<dbReference type="InterPro" id="IPR037523">
    <property type="entry name" value="VOC_core"/>
</dbReference>
<dbReference type="SUPFAM" id="SSF54593">
    <property type="entry name" value="Glyoxalase/Bleomycin resistance protein/Dihydroxybiphenyl dioxygenase"/>
    <property type="match status" value="1"/>
</dbReference>
<protein>
    <submittedName>
        <fullName evidence="2">VOC family protein</fullName>
    </submittedName>
</protein>
<evidence type="ECO:0000259" key="1">
    <source>
        <dbReference type="PROSITE" id="PS51819"/>
    </source>
</evidence>
<dbReference type="Pfam" id="PF00903">
    <property type="entry name" value="Glyoxalase"/>
    <property type="match status" value="1"/>
</dbReference>
<dbReference type="Gene3D" id="3.10.180.10">
    <property type="entry name" value="2,3-Dihydroxybiphenyl 1,2-Dioxygenase, domain 1"/>
    <property type="match status" value="1"/>
</dbReference>
<proteinExistence type="predicted"/>
<sequence>MKFKSKALIVKLSVSDVVASRKFYEEILGFKVDDKYTLNSGGNFGMESYLQMYLDSKQKNDFMLGLFKDISVPFYPLPETGSVPSFIVDDIKATLEYFISKKVVIDKIDGVIINTNTSDKGYVDKFFFFRDPDNNSLVIRENILK</sequence>
<dbReference type="EMBL" id="JAGFBV010000015">
    <property type="protein sequence ID" value="MBP4138562.1"/>
    <property type="molecule type" value="Genomic_DNA"/>
</dbReference>
<name>A0A940XA19_9FLAO</name>
<dbReference type="Proteomes" id="UP000675047">
    <property type="component" value="Unassembled WGS sequence"/>
</dbReference>
<dbReference type="InterPro" id="IPR004360">
    <property type="entry name" value="Glyas_Fos-R_dOase_dom"/>
</dbReference>
<dbReference type="PROSITE" id="PS51819">
    <property type="entry name" value="VOC"/>
    <property type="match status" value="1"/>
</dbReference>
<dbReference type="InterPro" id="IPR029068">
    <property type="entry name" value="Glyas_Bleomycin-R_OHBP_Dase"/>
</dbReference>
<accession>A0A940XA19</accession>
<keyword evidence="3" id="KW-1185">Reference proteome</keyword>
<dbReference type="AlphaFoldDB" id="A0A940XA19"/>
<gene>
    <name evidence="2" type="ORF">J3495_10720</name>
</gene>
<reference evidence="2 3" key="1">
    <citation type="submission" date="2021-03" db="EMBL/GenBank/DDBJ databases">
        <title>Flavobacterium Flabelliformis Sp. Nov. And Flavobacterium Geliluteum Sp. Nov., Two Novel Multidrug Resistant Psychrophilic Species Isolated From Antarctica.</title>
        <authorList>
            <person name="Kralova S."/>
            <person name="Busse H.J."/>
            <person name="Bezdicek M."/>
            <person name="Nykrynova M."/>
            <person name="Kroupova E."/>
            <person name="Krsek D."/>
            <person name="Sedlacek I."/>
        </authorList>
    </citation>
    <scope>NUCLEOTIDE SEQUENCE [LARGE SCALE GENOMIC DNA]</scope>
    <source>
        <strain evidence="2 3">P7388</strain>
    </source>
</reference>
<feature type="domain" description="VOC" evidence="1">
    <location>
        <begin position="6"/>
        <end position="142"/>
    </location>
</feature>
<comment type="caution">
    <text evidence="2">The sequence shown here is derived from an EMBL/GenBank/DDBJ whole genome shotgun (WGS) entry which is preliminary data.</text>
</comment>
<organism evidence="2 3">
    <name type="scientific">Flavobacterium geliluteum</name>
    <dbReference type="NCBI Taxonomy" id="2816120"/>
    <lineage>
        <taxon>Bacteria</taxon>
        <taxon>Pseudomonadati</taxon>
        <taxon>Bacteroidota</taxon>
        <taxon>Flavobacteriia</taxon>
        <taxon>Flavobacteriales</taxon>
        <taxon>Flavobacteriaceae</taxon>
        <taxon>Flavobacterium</taxon>
    </lineage>
</organism>
<evidence type="ECO:0000313" key="2">
    <source>
        <dbReference type="EMBL" id="MBP4138562.1"/>
    </source>
</evidence>